<dbReference type="Gene3D" id="3.40.50.720">
    <property type="entry name" value="NAD(P)-binding Rossmann-like Domain"/>
    <property type="match status" value="1"/>
</dbReference>
<dbReference type="Pfam" id="PF01408">
    <property type="entry name" value="GFO_IDH_MocA"/>
    <property type="match status" value="1"/>
</dbReference>
<evidence type="ECO:0000259" key="3">
    <source>
        <dbReference type="Pfam" id="PF01408"/>
    </source>
</evidence>
<evidence type="ECO:0000313" key="6">
    <source>
        <dbReference type="Proteomes" id="UP000184290"/>
    </source>
</evidence>
<comment type="similarity">
    <text evidence="1">Belongs to the Gfo/Idh/MocA family.</text>
</comment>
<evidence type="ECO:0000256" key="1">
    <source>
        <dbReference type="ARBA" id="ARBA00010928"/>
    </source>
</evidence>
<dbReference type="InterPro" id="IPR055170">
    <property type="entry name" value="GFO_IDH_MocA-like_dom"/>
</dbReference>
<keyword evidence="6" id="KW-1185">Reference proteome</keyword>
<evidence type="ECO:0000313" key="5">
    <source>
        <dbReference type="EMBL" id="SHJ06602.1"/>
    </source>
</evidence>
<feature type="domain" description="GFO/IDH/MocA-like oxidoreductase" evidence="4">
    <location>
        <begin position="133"/>
        <end position="255"/>
    </location>
</feature>
<dbReference type="Gene3D" id="3.30.360.10">
    <property type="entry name" value="Dihydrodipicolinate Reductase, domain 2"/>
    <property type="match status" value="1"/>
</dbReference>
<dbReference type="SUPFAM" id="SSF51735">
    <property type="entry name" value="NAD(P)-binding Rossmann-fold domains"/>
    <property type="match status" value="1"/>
</dbReference>
<reference evidence="5 6" key="1">
    <citation type="submission" date="2016-11" db="EMBL/GenBank/DDBJ databases">
        <authorList>
            <person name="Varghese N."/>
            <person name="Submissions S."/>
        </authorList>
    </citation>
    <scope>NUCLEOTIDE SEQUENCE [LARGE SCALE GENOMIC DNA]</scope>
    <source>
        <strain evidence="5 6">DSM 21988</strain>
    </source>
</reference>
<name>A0ABY1IEL9_9HYPH</name>
<keyword evidence="2" id="KW-0560">Oxidoreductase</keyword>
<dbReference type="Pfam" id="PF22725">
    <property type="entry name" value="GFO_IDH_MocA_C3"/>
    <property type="match status" value="1"/>
</dbReference>
<feature type="domain" description="Gfo/Idh/MocA-like oxidoreductase N-terminal" evidence="3">
    <location>
        <begin position="5"/>
        <end position="121"/>
    </location>
</feature>
<evidence type="ECO:0000259" key="4">
    <source>
        <dbReference type="Pfam" id="PF22725"/>
    </source>
</evidence>
<evidence type="ECO:0000256" key="2">
    <source>
        <dbReference type="ARBA" id="ARBA00023002"/>
    </source>
</evidence>
<dbReference type="PANTHER" id="PTHR43708:SF5">
    <property type="entry name" value="CONSERVED EXPRESSED OXIDOREDUCTASE (EUROFUNG)-RELATED"/>
    <property type="match status" value="1"/>
</dbReference>
<dbReference type="InterPro" id="IPR036291">
    <property type="entry name" value="NAD(P)-bd_dom_sf"/>
</dbReference>
<comment type="caution">
    <text evidence="5">The sequence shown here is derived from an EMBL/GenBank/DDBJ whole genome shotgun (WGS) entry which is preliminary data.</text>
</comment>
<dbReference type="Proteomes" id="UP000184290">
    <property type="component" value="Unassembled WGS sequence"/>
</dbReference>
<protein>
    <submittedName>
        <fullName evidence="5">Predicted dehydrogenase</fullName>
    </submittedName>
</protein>
<sequence>MSKVRLGLVGLGMASAPHAASLKELAHRVTVAGVYSPSAARREAFAARHGFPTVDDIDDLIGAPDIDALLLLTPPSTHLELVRRAAGAGQHILLEKPLETSLQRAQELVATAEAASITLAVVLQRRHRRSLVEAQAMLSQGELGEIVSASARIANWRPQSYYDEPGRGTLARDGGGVLLTQAIHTLDQLIALAGMPGRVAAFATTSLMHRMETEDLVQAVLHYDSGALGSISATTAAYPGFEDEIEILATKGSIRLQANGARIALMDGTERRIDDDGADGGSGADPMAFSHANHRAVLEDFLTAVETGRQPRVSGRDALRVHRLIDMLLASAADGGRPVAQSQGE</sequence>
<dbReference type="InterPro" id="IPR051317">
    <property type="entry name" value="Gfo/Idh/MocA_oxidoreduct"/>
</dbReference>
<dbReference type="PANTHER" id="PTHR43708">
    <property type="entry name" value="CONSERVED EXPRESSED OXIDOREDUCTASE (EUROFUNG)"/>
    <property type="match status" value="1"/>
</dbReference>
<dbReference type="EMBL" id="FQZC01000002">
    <property type="protein sequence ID" value="SHJ06602.1"/>
    <property type="molecule type" value="Genomic_DNA"/>
</dbReference>
<organism evidence="5 6">
    <name type="scientific">Aureimonas altamirensis DSM 21988</name>
    <dbReference type="NCBI Taxonomy" id="1121026"/>
    <lineage>
        <taxon>Bacteria</taxon>
        <taxon>Pseudomonadati</taxon>
        <taxon>Pseudomonadota</taxon>
        <taxon>Alphaproteobacteria</taxon>
        <taxon>Hyphomicrobiales</taxon>
        <taxon>Aurantimonadaceae</taxon>
        <taxon>Aureimonas</taxon>
    </lineage>
</organism>
<gene>
    <name evidence="5" type="ORF">SAMN02745911_1567</name>
</gene>
<accession>A0ABY1IEL9</accession>
<proteinExistence type="inferred from homology"/>
<dbReference type="InterPro" id="IPR000683">
    <property type="entry name" value="Gfo/Idh/MocA-like_OxRdtase_N"/>
</dbReference>
<dbReference type="SUPFAM" id="SSF55347">
    <property type="entry name" value="Glyceraldehyde-3-phosphate dehydrogenase-like, C-terminal domain"/>
    <property type="match status" value="1"/>
</dbReference>